<evidence type="ECO:0000313" key="3">
    <source>
        <dbReference type="EMBL" id="MET4583980.1"/>
    </source>
</evidence>
<sequence length="640" mass="67697">MPHVPEHSLHRKNPPRRPLAKWAMGVISASAVVTLSLVSFMHAPQAAIADESVFDASRTPEMVTDPDTQAVELGVRFTTDADITVTGMKFFKGPDNTGEHVGTLWNSSRTALSKVTFSNETRSGWQTATFAEPVAVAAGETLVASYLAPNGRYSADSSGFDRAVSDGTVTFPEGAGVYTYRPGGFPSKNFENSNYYVDILYTAAAVPPAEPTQPPAEPTTPPVEPTTPPVDPTTPPVPPVVPPVDTPLPPVVPPAGGDGTLDLPRDPWWGGPAYYAKFSKANAAGWDEPGFFPISVFFGKPEHAKTLAGLGVNTYMGAEHDGSKVSTITGQGISLLAQPEWSPSEVGNDPLVVGWHVSDECEMGLGGCNDGDDEYGRLATQKQFVDEARSHNDGRFVQANFGNGVLGNYWAPNTMDDHVGLLDVTSVDKYAYSSPHVQSILPGSPAWPKGKKTAGASSYGWLQDRMESFAAPAASKPNWVFVETAMPYLTEGGAKAITGDQLEGAVWNGIIHGAAGIAYFQHNNSGCGNYSLIDCGAALQNKVKAVDAKVASLAPVINTQSYVWNFGPQLETMLKTQGGSAYIFAMTDGGTGTRSFTLPAGVTGNVEVVGEGRTIAVSNGSFSDSFASESTHHVYRIALG</sequence>
<evidence type="ECO:0000256" key="1">
    <source>
        <dbReference type="SAM" id="MobiDB-lite"/>
    </source>
</evidence>
<evidence type="ECO:0000259" key="2">
    <source>
        <dbReference type="Pfam" id="PF13313"/>
    </source>
</evidence>
<dbReference type="Proteomes" id="UP001549257">
    <property type="component" value="Unassembled WGS sequence"/>
</dbReference>
<gene>
    <name evidence="3" type="ORF">ABIE21_003511</name>
</gene>
<reference evidence="3 4" key="1">
    <citation type="submission" date="2024-06" db="EMBL/GenBank/DDBJ databases">
        <title>Sorghum-associated microbial communities from plants grown in Nebraska, USA.</title>
        <authorList>
            <person name="Schachtman D."/>
        </authorList>
    </citation>
    <scope>NUCLEOTIDE SEQUENCE [LARGE SCALE GENOMIC DNA]</scope>
    <source>
        <strain evidence="3 4">2857</strain>
    </source>
</reference>
<organism evidence="3 4">
    <name type="scientific">Conyzicola nivalis</name>
    <dbReference type="NCBI Taxonomy" id="1477021"/>
    <lineage>
        <taxon>Bacteria</taxon>
        <taxon>Bacillati</taxon>
        <taxon>Actinomycetota</taxon>
        <taxon>Actinomycetes</taxon>
        <taxon>Micrococcales</taxon>
        <taxon>Microbacteriaceae</taxon>
        <taxon>Conyzicola</taxon>
    </lineage>
</organism>
<dbReference type="EMBL" id="JBEPSJ010000005">
    <property type="protein sequence ID" value="MET4583980.1"/>
    <property type="molecule type" value="Genomic_DNA"/>
</dbReference>
<proteinExistence type="predicted"/>
<dbReference type="Pfam" id="PF13313">
    <property type="entry name" value="DUF4082"/>
    <property type="match status" value="1"/>
</dbReference>
<feature type="compositionally biased region" description="Pro residues" evidence="1">
    <location>
        <begin position="208"/>
        <end position="234"/>
    </location>
</feature>
<comment type="caution">
    <text evidence="3">The sequence shown here is derived from an EMBL/GenBank/DDBJ whole genome shotgun (WGS) entry which is preliminary data.</text>
</comment>
<dbReference type="InterPro" id="IPR025141">
    <property type="entry name" value="DUF4082"/>
</dbReference>
<name>A0ABV2QTT6_9MICO</name>
<dbReference type="Gene3D" id="3.20.20.80">
    <property type="entry name" value="Glycosidases"/>
    <property type="match status" value="1"/>
</dbReference>
<evidence type="ECO:0000313" key="4">
    <source>
        <dbReference type="Proteomes" id="UP001549257"/>
    </source>
</evidence>
<accession>A0ABV2QTT6</accession>
<protein>
    <recommendedName>
        <fullName evidence="2">DUF4082 domain-containing protein</fullName>
    </recommendedName>
</protein>
<keyword evidence="4" id="KW-1185">Reference proteome</keyword>
<feature type="domain" description="DUF4082" evidence="2">
    <location>
        <begin position="58"/>
        <end position="197"/>
    </location>
</feature>
<feature type="region of interest" description="Disordered" evidence="1">
    <location>
        <begin position="207"/>
        <end position="234"/>
    </location>
</feature>